<dbReference type="Pfam" id="PF14525">
    <property type="entry name" value="AraC_binding_2"/>
    <property type="match status" value="1"/>
</dbReference>
<dbReference type="RefSeq" id="WP_089001069.1">
    <property type="nucleotide sequence ID" value="NZ_JBFAAC010000008.1"/>
</dbReference>
<evidence type="ECO:0000256" key="1">
    <source>
        <dbReference type="ARBA" id="ARBA00023015"/>
    </source>
</evidence>
<evidence type="ECO:0000259" key="5">
    <source>
        <dbReference type="PROSITE" id="PS01124"/>
    </source>
</evidence>
<evidence type="ECO:0000256" key="3">
    <source>
        <dbReference type="ARBA" id="ARBA00023163"/>
    </source>
</evidence>
<evidence type="ECO:0000256" key="2">
    <source>
        <dbReference type="ARBA" id="ARBA00023125"/>
    </source>
</evidence>
<keyword evidence="1" id="KW-0805">Transcription regulation</keyword>
<dbReference type="SUPFAM" id="SSF46689">
    <property type="entry name" value="Homeodomain-like"/>
    <property type="match status" value="1"/>
</dbReference>
<feature type="domain" description="HTH araC/xylS-type" evidence="5">
    <location>
        <begin position="222"/>
        <end position="323"/>
    </location>
</feature>
<dbReference type="PANTHER" id="PTHR46796:SF6">
    <property type="entry name" value="ARAC SUBFAMILY"/>
    <property type="match status" value="1"/>
</dbReference>
<evidence type="ECO:0000256" key="4">
    <source>
        <dbReference type="SAM" id="MobiDB-lite"/>
    </source>
</evidence>
<dbReference type="PROSITE" id="PS01124">
    <property type="entry name" value="HTH_ARAC_FAMILY_2"/>
    <property type="match status" value="1"/>
</dbReference>
<evidence type="ECO:0000313" key="7">
    <source>
        <dbReference type="Proteomes" id="UP000198251"/>
    </source>
</evidence>
<dbReference type="GO" id="GO:0043565">
    <property type="term" value="F:sequence-specific DNA binding"/>
    <property type="evidence" value="ECO:0007669"/>
    <property type="project" value="InterPro"/>
</dbReference>
<sequence length="345" mass="37475">MLLRNTVDTTAVPAAERFEMWLDLVARTASPLRIRTEHAHDFAARAEIVELHPIRVVNYRYPSLDAVGSSRLVRESAPEIYTLALTVDGDGAASQAGQSSVLGPREFIFYDGSRPHGVRHVGDDGGRQPARSVVAIIPHAALPLSPDRLAPLLGGRMSGTEGIGALLAQFLLQIARHPEQYHAADAPRLGTVGLDLVSTMLGRHLVAEDAMPTEARRRALVTQMRAYIQRHLGDATLSPQVVADAHHVSLRTLHRLFEAEESTVASYIRELRLARCRHDLADPGLHGQPVQAIGARWGFPDKAHFSRAFRKAHGVGPQAWRAGQAQDAAREVNPAASTVNPVAAD</sequence>
<name>A0A1C5GBR6_MICEH</name>
<dbReference type="InterPro" id="IPR018060">
    <property type="entry name" value="HTH_AraC"/>
</dbReference>
<reference evidence="6 7" key="1">
    <citation type="submission" date="2016-06" db="EMBL/GenBank/DDBJ databases">
        <authorList>
            <person name="Kjaerup R.B."/>
            <person name="Dalgaard T.S."/>
            <person name="Juul-Madsen H.R."/>
        </authorList>
    </citation>
    <scope>NUCLEOTIDE SEQUENCE [LARGE SCALE GENOMIC DNA]</scope>
    <source>
        <strain evidence="6 7">DSM 43913</strain>
    </source>
</reference>
<keyword evidence="7" id="KW-1185">Reference proteome</keyword>
<dbReference type="Proteomes" id="UP000198251">
    <property type="component" value="Chromosome I"/>
</dbReference>
<dbReference type="InterPro" id="IPR050204">
    <property type="entry name" value="AraC_XylS_family_regulators"/>
</dbReference>
<dbReference type="EMBL" id="LT607733">
    <property type="protein sequence ID" value="SCG17304.1"/>
    <property type="molecule type" value="Genomic_DNA"/>
</dbReference>
<dbReference type="InterPro" id="IPR035418">
    <property type="entry name" value="AraC-bd_2"/>
</dbReference>
<dbReference type="AlphaFoldDB" id="A0A1C5GBR6"/>
<keyword evidence="2 6" id="KW-0238">DNA-binding</keyword>
<keyword evidence="3" id="KW-0804">Transcription</keyword>
<feature type="compositionally biased region" description="Polar residues" evidence="4">
    <location>
        <begin position="335"/>
        <end position="345"/>
    </location>
</feature>
<organism evidence="6 7">
    <name type="scientific">Micromonospora echinofusca</name>
    <dbReference type="NCBI Taxonomy" id="47858"/>
    <lineage>
        <taxon>Bacteria</taxon>
        <taxon>Bacillati</taxon>
        <taxon>Actinomycetota</taxon>
        <taxon>Actinomycetes</taxon>
        <taxon>Micromonosporales</taxon>
        <taxon>Micromonosporaceae</taxon>
        <taxon>Micromonospora</taxon>
    </lineage>
</organism>
<gene>
    <name evidence="6" type="ORF">GA0070610_3615</name>
</gene>
<feature type="region of interest" description="Disordered" evidence="4">
    <location>
        <begin position="326"/>
        <end position="345"/>
    </location>
</feature>
<evidence type="ECO:0000313" key="6">
    <source>
        <dbReference type="EMBL" id="SCG17304.1"/>
    </source>
</evidence>
<protein>
    <submittedName>
        <fullName evidence="6">AraC-type DNA-binding protein</fullName>
    </submittedName>
</protein>
<dbReference type="InterPro" id="IPR009057">
    <property type="entry name" value="Homeodomain-like_sf"/>
</dbReference>
<dbReference type="SMART" id="SM00342">
    <property type="entry name" value="HTH_ARAC"/>
    <property type="match status" value="1"/>
</dbReference>
<dbReference type="Gene3D" id="1.10.10.60">
    <property type="entry name" value="Homeodomain-like"/>
    <property type="match status" value="1"/>
</dbReference>
<dbReference type="GO" id="GO:0003700">
    <property type="term" value="F:DNA-binding transcription factor activity"/>
    <property type="evidence" value="ECO:0007669"/>
    <property type="project" value="InterPro"/>
</dbReference>
<accession>A0A1C5GBR6</accession>
<proteinExistence type="predicted"/>
<dbReference type="PANTHER" id="PTHR46796">
    <property type="entry name" value="HTH-TYPE TRANSCRIPTIONAL ACTIVATOR RHAS-RELATED"/>
    <property type="match status" value="1"/>
</dbReference>
<dbReference type="Pfam" id="PF12833">
    <property type="entry name" value="HTH_18"/>
    <property type="match status" value="1"/>
</dbReference>
<dbReference type="GeneID" id="95803348"/>